<feature type="region of interest" description="Disordered" evidence="1">
    <location>
        <begin position="1"/>
        <end position="77"/>
    </location>
</feature>
<dbReference type="EMBL" id="QGDH01000143">
    <property type="protein sequence ID" value="RAR04908.1"/>
    <property type="molecule type" value="Genomic_DNA"/>
</dbReference>
<feature type="compositionally biased region" description="Acidic residues" evidence="1">
    <location>
        <begin position="405"/>
        <end position="428"/>
    </location>
</feature>
<feature type="compositionally biased region" description="Polar residues" evidence="1">
    <location>
        <begin position="35"/>
        <end position="64"/>
    </location>
</feature>
<evidence type="ECO:0000313" key="4">
    <source>
        <dbReference type="Proteomes" id="UP000249619"/>
    </source>
</evidence>
<feature type="compositionally biased region" description="Low complexity" evidence="1">
    <location>
        <begin position="212"/>
        <end position="229"/>
    </location>
</feature>
<dbReference type="PANTHER" id="PTHR48209:SF2">
    <property type="entry name" value="FI24008P1"/>
    <property type="match status" value="1"/>
</dbReference>
<reference evidence="4" key="1">
    <citation type="submission" date="2018-05" db="EMBL/GenBank/DDBJ databases">
        <title>Draft genome sequence of Stemphylium lycopersici strain CIDEFI 213.</title>
        <authorList>
            <person name="Medina R."/>
            <person name="Franco M.E.E."/>
            <person name="Lucentini C.G."/>
            <person name="Saparrat M.C.N."/>
            <person name="Balatti P.A."/>
        </authorList>
    </citation>
    <scope>NUCLEOTIDE SEQUENCE [LARGE SCALE GENOMIC DNA]</scope>
    <source>
        <strain evidence="4">CIDEFI 213</strain>
    </source>
</reference>
<feature type="compositionally biased region" description="Basic and acidic residues" evidence="1">
    <location>
        <begin position="67"/>
        <end position="77"/>
    </location>
</feature>
<feature type="compositionally biased region" description="Acidic residues" evidence="1">
    <location>
        <begin position="147"/>
        <end position="168"/>
    </location>
</feature>
<feature type="compositionally biased region" description="Pro residues" evidence="1">
    <location>
        <begin position="297"/>
        <end position="306"/>
    </location>
</feature>
<name>A0A364MVM7_STELY</name>
<feature type="compositionally biased region" description="Low complexity" evidence="1">
    <location>
        <begin position="263"/>
        <end position="275"/>
    </location>
</feature>
<dbReference type="Proteomes" id="UP000249619">
    <property type="component" value="Unassembled WGS sequence"/>
</dbReference>
<feature type="compositionally biased region" description="Acidic residues" evidence="1">
    <location>
        <begin position="316"/>
        <end position="345"/>
    </location>
</feature>
<feature type="region of interest" description="Disordered" evidence="1">
    <location>
        <begin position="122"/>
        <end position="487"/>
    </location>
</feature>
<accession>A0A364MVM7</accession>
<comment type="caution">
    <text evidence="3">The sequence shown here is derived from an EMBL/GenBank/DDBJ whole genome shotgun (WGS) entry which is preliminary data.</text>
</comment>
<evidence type="ECO:0000259" key="2">
    <source>
        <dbReference type="Pfam" id="PF09816"/>
    </source>
</evidence>
<dbReference type="AlphaFoldDB" id="A0A364MVM7"/>
<feature type="compositionally biased region" description="Basic and acidic residues" evidence="1">
    <location>
        <begin position="137"/>
        <end position="146"/>
    </location>
</feature>
<evidence type="ECO:0000256" key="1">
    <source>
        <dbReference type="SAM" id="MobiDB-lite"/>
    </source>
</evidence>
<keyword evidence="4" id="KW-1185">Reference proteome</keyword>
<dbReference type="InterPro" id="IPR019194">
    <property type="entry name" value="Tscrpt_elong_fac_Eaf_N"/>
</dbReference>
<dbReference type="STRING" id="183478.A0A364MVM7"/>
<protein>
    <submittedName>
        <fullName evidence="3">Arabinogalactan endo-beta-1,4-galactanase</fullName>
    </submittedName>
</protein>
<feature type="domain" description="Transcription elongation factor Eaf N-terminal" evidence="2">
    <location>
        <begin position="19"/>
        <end position="120"/>
    </location>
</feature>
<evidence type="ECO:0000313" key="3">
    <source>
        <dbReference type="EMBL" id="RAR04908.1"/>
    </source>
</evidence>
<sequence length="487" mass="52595">MASPMVESRIEPHKKAHFSLQISDRIRDGDGASGDLSSVKYNHKPTQASGSRSTTLTSPSSANFHNLRIEDTHDTGDKDVFTFTGQKSQLKKAYVLVFDPSSQQATLEPLSSSYTFNLATRNGKDVSSQHARIYPRKLKDDTHDKDDGDDLFGEPAADDEGGDPDPDNPYDFRHFLTKEKDKRGDESEYRYASSPDYRTGTGSAMDTPQFGARAPAATAQARKPVAAPVPKKRKTATTNPMVKPKKTQPTPAVRLQRTATETAPKPKGKAAAPPAHKIKSVEVIESSDESDAEPASSPAPPSPPPQQRQQQHHEDDGDGDDDDDDDDDDAEGESDDDDGGLEIEVPDARPSRRPNGTLASLGLGPNLNAGYLRSPSNGPISLASAANSDGEGSPNAHSRNRNAQDEIDFGDLGGDDAEGEDDDEEEYNDRDIEPMDIGPPARHDTHGIDRKAGTAAEAPVDDDEDDLEELMRRGLEGGDSSEESEEE</sequence>
<gene>
    <name evidence="3" type="ORF">DDE83_007608</name>
</gene>
<dbReference type="PANTHER" id="PTHR48209">
    <property type="entry name" value="AGL056WP"/>
    <property type="match status" value="1"/>
</dbReference>
<feature type="compositionally biased region" description="Acidic residues" evidence="1">
    <location>
        <begin position="459"/>
        <end position="468"/>
    </location>
</feature>
<feature type="compositionally biased region" description="Basic and acidic residues" evidence="1">
    <location>
        <begin position="170"/>
        <end position="189"/>
    </location>
</feature>
<dbReference type="Pfam" id="PF09816">
    <property type="entry name" value="EAF"/>
    <property type="match status" value="1"/>
</dbReference>
<feature type="compositionally biased region" description="Basic and acidic residues" evidence="1">
    <location>
        <begin position="441"/>
        <end position="452"/>
    </location>
</feature>
<organism evidence="3 4">
    <name type="scientific">Stemphylium lycopersici</name>
    <name type="common">Tomato gray leaf spot disease fungus</name>
    <name type="synonym">Thyrospora lycopersici</name>
    <dbReference type="NCBI Taxonomy" id="183478"/>
    <lineage>
        <taxon>Eukaryota</taxon>
        <taxon>Fungi</taxon>
        <taxon>Dikarya</taxon>
        <taxon>Ascomycota</taxon>
        <taxon>Pezizomycotina</taxon>
        <taxon>Dothideomycetes</taxon>
        <taxon>Pleosporomycetidae</taxon>
        <taxon>Pleosporales</taxon>
        <taxon>Pleosporineae</taxon>
        <taxon>Pleosporaceae</taxon>
        <taxon>Stemphylium</taxon>
    </lineage>
</organism>
<proteinExistence type="predicted"/>
<feature type="compositionally biased region" description="Polar residues" evidence="1">
    <location>
        <begin position="374"/>
        <end position="387"/>
    </location>
</feature>